<keyword evidence="2" id="KW-1185">Reference proteome</keyword>
<dbReference type="Gramene" id="PUZ68291">
    <property type="protein sequence ID" value="PUZ68291"/>
    <property type="gene ID" value="GQ55_2G014600"/>
</dbReference>
<sequence>MLRRCAGPGVHERSPKIFVEWRVLCMQNVVISFVRFVRPET</sequence>
<proteinExistence type="predicted"/>
<evidence type="ECO:0000313" key="2">
    <source>
        <dbReference type="Proteomes" id="UP000244336"/>
    </source>
</evidence>
<organism evidence="1 2">
    <name type="scientific">Panicum hallii var. hallii</name>
    <dbReference type="NCBI Taxonomy" id="1504633"/>
    <lineage>
        <taxon>Eukaryota</taxon>
        <taxon>Viridiplantae</taxon>
        <taxon>Streptophyta</taxon>
        <taxon>Embryophyta</taxon>
        <taxon>Tracheophyta</taxon>
        <taxon>Spermatophyta</taxon>
        <taxon>Magnoliopsida</taxon>
        <taxon>Liliopsida</taxon>
        <taxon>Poales</taxon>
        <taxon>Poaceae</taxon>
        <taxon>PACMAD clade</taxon>
        <taxon>Panicoideae</taxon>
        <taxon>Panicodae</taxon>
        <taxon>Paniceae</taxon>
        <taxon>Panicinae</taxon>
        <taxon>Panicum</taxon>
        <taxon>Panicum sect. Panicum</taxon>
    </lineage>
</organism>
<name>A0A2T7EKD4_9POAL</name>
<evidence type="ECO:0000313" key="1">
    <source>
        <dbReference type="EMBL" id="PUZ68291.1"/>
    </source>
</evidence>
<dbReference type="EMBL" id="CM009750">
    <property type="protein sequence ID" value="PUZ68291.1"/>
    <property type="molecule type" value="Genomic_DNA"/>
</dbReference>
<dbReference type="Proteomes" id="UP000244336">
    <property type="component" value="Chromosome 2"/>
</dbReference>
<reference evidence="1 2" key="1">
    <citation type="submission" date="2018-04" db="EMBL/GenBank/DDBJ databases">
        <title>WGS assembly of Panicum hallii var. hallii HAL2.</title>
        <authorList>
            <person name="Lovell J."/>
            <person name="Jenkins J."/>
            <person name="Lowry D."/>
            <person name="Mamidi S."/>
            <person name="Sreedasyam A."/>
            <person name="Weng X."/>
            <person name="Barry K."/>
            <person name="Bonette J."/>
            <person name="Campitelli B."/>
            <person name="Daum C."/>
            <person name="Gordon S."/>
            <person name="Gould B."/>
            <person name="Lipzen A."/>
            <person name="MacQueen A."/>
            <person name="Palacio-Mejia J."/>
            <person name="Plott C."/>
            <person name="Shakirov E."/>
            <person name="Shu S."/>
            <person name="Yoshinaga Y."/>
            <person name="Zane M."/>
            <person name="Rokhsar D."/>
            <person name="Grimwood J."/>
            <person name="Schmutz J."/>
            <person name="Juenger T."/>
        </authorList>
    </citation>
    <scope>NUCLEOTIDE SEQUENCE [LARGE SCALE GENOMIC DNA]</scope>
    <source>
        <strain evidence="2">cv. HAL2</strain>
    </source>
</reference>
<accession>A0A2T7EKD4</accession>
<dbReference type="AlphaFoldDB" id="A0A2T7EKD4"/>
<gene>
    <name evidence="1" type="ORF">GQ55_2G014600</name>
</gene>
<protein>
    <submittedName>
        <fullName evidence="1">Uncharacterized protein</fullName>
    </submittedName>
</protein>